<organism evidence="1 2">
    <name type="scientific">Choristoneura fumiferana</name>
    <name type="common">Spruce budworm moth</name>
    <name type="synonym">Archips fumiferana</name>
    <dbReference type="NCBI Taxonomy" id="7141"/>
    <lineage>
        <taxon>Eukaryota</taxon>
        <taxon>Metazoa</taxon>
        <taxon>Ecdysozoa</taxon>
        <taxon>Arthropoda</taxon>
        <taxon>Hexapoda</taxon>
        <taxon>Insecta</taxon>
        <taxon>Pterygota</taxon>
        <taxon>Neoptera</taxon>
        <taxon>Endopterygota</taxon>
        <taxon>Lepidoptera</taxon>
        <taxon>Glossata</taxon>
        <taxon>Ditrysia</taxon>
        <taxon>Tortricoidea</taxon>
        <taxon>Tortricidae</taxon>
        <taxon>Tortricinae</taxon>
        <taxon>Choristoneura</taxon>
    </lineage>
</organism>
<comment type="caution">
    <text evidence="1">The sequence shown here is derived from an EMBL/GenBank/DDBJ whole genome shotgun (WGS) entry which is preliminary data.</text>
</comment>
<proteinExistence type="predicted"/>
<reference evidence="1 2" key="1">
    <citation type="journal article" date="2022" name="Genome Biol. Evol.">
        <title>The Spruce Budworm Genome: Reconstructing the Evolutionary History of Antifreeze Proteins.</title>
        <authorList>
            <person name="Beliveau C."/>
            <person name="Gagne P."/>
            <person name="Picq S."/>
            <person name="Vernygora O."/>
            <person name="Keeling C.I."/>
            <person name="Pinkney K."/>
            <person name="Doucet D."/>
            <person name="Wen F."/>
            <person name="Johnston J.S."/>
            <person name="Maaroufi H."/>
            <person name="Boyle B."/>
            <person name="Laroche J."/>
            <person name="Dewar K."/>
            <person name="Juretic N."/>
            <person name="Blackburn G."/>
            <person name="Nisole A."/>
            <person name="Brunet B."/>
            <person name="Brandao M."/>
            <person name="Lumley L."/>
            <person name="Duan J."/>
            <person name="Quan G."/>
            <person name="Lucarotti C.J."/>
            <person name="Roe A.D."/>
            <person name="Sperling F.A.H."/>
            <person name="Levesque R.C."/>
            <person name="Cusson M."/>
        </authorList>
    </citation>
    <scope>NUCLEOTIDE SEQUENCE [LARGE SCALE GENOMIC DNA]</scope>
    <source>
        <strain evidence="1">Glfc:IPQL:Cfum</strain>
    </source>
</reference>
<keyword evidence="2" id="KW-1185">Reference proteome</keyword>
<evidence type="ECO:0000313" key="2">
    <source>
        <dbReference type="Proteomes" id="UP001064048"/>
    </source>
</evidence>
<evidence type="ECO:0000313" key="1">
    <source>
        <dbReference type="EMBL" id="KAI8425632.1"/>
    </source>
</evidence>
<gene>
    <name evidence="1" type="ORF">MSG28_011448</name>
</gene>
<name>A0ACC0JNG2_CHOFU</name>
<dbReference type="Proteomes" id="UP001064048">
    <property type="component" value="Chromosome 19"/>
</dbReference>
<dbReference type="EMBL" id="CM046119">
    <property type="protein sequence ID" value="KAI8425632.1"/>
    <property type="molecule type" value="Genomic_DNA"/>
</dbReference>
<sequence>MSCAACFKPVDNDELLLCKKCNCRYHYSCLRIPFEYFKKILQDVKNEWRCTSCTNVTRRYKGDGTPVRTHYEHSPPVPTPADMSICDESQQDYSTIDHSILNPNQTCNTTTTAEFSMEGLASLLDSKLADVKRDLVMIDTKLGATKQEIFAEMKNEFAHVIDRIKTEFSETTDFLSDQIKGFKTDLSIVNRKIRDLEQENSRLNAELQHLKSNPSTKNSGASQEVIEKMHLELNERDQALLLNDVEISGVPEHQGESALHITQTLSQKLGISLEERDIVSAERAGPRKTYSGEDRSGTRPRPLVVRLARRALRDQILRSARVRRTLDTSYVGLPEHSPYPIYVNERLTKTNRNIFWKSRRAGSAAGWKFVWTKEGRIYARRTDSNDSRAVRIQSEKDILRVFGVDPTASSDN</sequence>
<accession>A0ACC0JNG2</accession>
<protein>
    <submittedName>
        <fullName evidence="1">Uncharacterized protein</fullName>
    </submittedName>
</protein>